<dbReference type="RefSeq" id="WP_284204563.1">
    <property type="nucleotide sequence ID" value="NZ_BSPQ01000013.1"/>
</dbReference>
<protein>
    <submittedName>
        <fullName evidence="2">Dihydrofolate reductase</fullName>
    </submittedName>
</protein>
<comment type="caution">
    <text evidence="2">The sequence shown here is derived from an EMBL/GenBank/DDBJ whole genome shotgun (WGS) entry which is preliminary data.</text>
</comment>
<accession>A0ABQ6E212</accession>
<dbReference type="InterPro" id="IPR002734">
    <property type="entry name" value="RibDG_C"/>
</dbReference>
<evidence type="ECO:0000259" key="1">
    <source>
        <dbReference type="Pfam" id="PF01872"/>
    </source>
</evidence>
<proteinExistence type="predicted"/>
<reference evidence="3" key="1">
    <citation type="journal article" date="2019" name="Int. J. Syst. Evol. Microbiol.">
        <title>The Global Catalogue of Microorganisms (GCM) 10K type strain sequencing project: providing services to taxonomists for standard genome sequencing and annotation.</title>
        <authorList>
            <consortium name="The Broad Institute Genomics Platform"/>
            <consortium name="The Broad Institute Genome Sequencing Center for Infectious Disease"/>
            <person name="Wu L."/>
            <person name="Ma J."/>
        </authorList>
    </citation>
    <scope>NUCLEOTIDE SEQUENCE [LARGE SCALE GENOMIC DNA]</scope>
    <source>
        <strain evidence="3">NBRC 103166</strain>
    </source>
</reference>
<dbReference type="Proteomes" id="UP001157353">
    <property type="component" value="Unassembled WGS sequence"/>
</dbReference>
<evidence type="ECO:0000313" key="3">
    <source>
        <dbReference type="Proteomes" id="UP001157353"/>
    </source>
</evidence>
<dbReference type="InterPro" id="IPR050765">
    <property type="entry name" value="Riboflavin_Biosynth_HTPR"/>
</dbReference>
<dbReference type="InterPro" id="IPR024072">
    <property type="entry name" value="DHFR-like_dom_sf"/>
</dbReference>
<dbReference type="PANTHER" id="PTHR38011">
    <property type="entry name" value="DIHYDROFOLATE REDUCTASE FAMILY PROTEIN (AFU_ORTHOLOGUE AFUA_8G06820)"/>
    <property type="match status" value="1"/>
</dbReference>
<name>A0ABQ6E212_9GAMM</name>
<keyword evidence="3" id="KW-1185">Reference proteome</keyword>
<organism evidence="2 3">
    <name type="scientific">Psychromonas marina</name>
    <dbReference type="NCBI Taxonomy" id="88364"/>
    <lineage>
        <taxon>Bacteria</taxon>
        <taxon>Pseudomonadati</taxon>
        <taxon>Pseudomonadota</taxon>
        <taxon>Gammaproteobacteria</taxon>
        <taxon>Alteromonadales</taxon>
        <taxon>Psychromonadaceae</taxon>
        <taxon>Psychromonas</taxon>
    </lineage>
</organism>
<dbReference type="EMBL" id="BSPQ01000013">
    <property type="protein sequence ID" value="GLS91451.1"/>
    <property type="molecule type" value="Genomic_DNA"/>
</dbReference>
<dbReference type="Pfam" id="PF01872">
    <property type="entry name" value="RibD_C"/>
    <property type="match status" value="1"/>
</dbReference>
<dbReference type="SUPFAM" id="SSF53597">
    <property type="entry name" value="Dihydrofolate reductase-like"/>
    <property type="match status" value="1"/>
</dbReference>
<dbReference type="PANTHER" id="PTHR38011:SF11">
    <property type="entry name" value="2,5-DIAMINO-6-RIBOSYLAMINO-4(3H)-PYRIMIDINONE 5'-PHOSPHATE REDUCTASE"/>
    <property type="match status" value="1"/>
</dbReference>
<evidence type="ECO:0000313" key="2">
    <source>
        <dbReference type="EMBL" id="GLS91451.1"/>
    </source>
</evidence>
<gene>
    <name evidence="2" type="ORF">GCM10007916_25200</name>
</gene>
<dbReference type="Gene3D" id="3.40.430.10">
    <property type="entry name" value="Dihydrofolate Reductase, subunit A"/>
    <property type="match status" value="1"/>
</dbReference>
<feature type="domain" description="Bacterial bifunctional deaminase-reductase C-terminal" evidence="1">
    <location>
        <begin position="7"/>
        <end position="176"/>
    </location>
</feature>
<sequence>MKCSVYIATSVDGFIAKKDGSVDWLHQVGCLDAEMGEHADMGFAAYMASIDCMIMGRKCMQSIADMHLTPEQWPYGNTRIVVLSNTLTTFPDNMKGRIELYSGDLQQLLTQLESAGHKHAYIDGGMTIQAFINLKLINEMTITRAPVLLGEGIPLFAKTAKEVTLHNTQAIAFANGFIQEKYSVSYYSNYSK</sequence>